<dbReference type="SUPFAM" id="SSF52266">
    <property type="entry name" value="SGNH hydrolase"/>
    <property type="match status" value="1"/>
</dbReference>
<dbReference type="EMBL" id="PPTX01000006">
    <property type="protein sequence ID" value="RDB80436.1"/>
    <property type="molecule type" value="Genomic_DNA"/>
</dbReference>
<organism evidence="3 4">
    <name type="scientific">Eggerthella lenta</name>
    <name type="common">Eubacterium lentum</name>
    <dbReference type="NCBI Taxonomy" id="84112"/>
    <lineage>
        <taxon>Bacteria</taxon>
        <taxon>Bacillati</taxon>
        <taxon>Actinomycetota</taxon>
        <taxon>Coriobacteriia</taxon>
        <taxon>Eggerthellales</taxon>
        <taxon>Eggerthellaceae</taxon>
        <taxon>Eggerthella</taxon>
    </lineage>
</organism>
<name>A0A369MUH7_EGGLN</name>
<keyword evidence="1" id="KW-0732">Signal</keyword>
<feature type="domain" description="SGNH hydrolase-type esterase" evidence="2">
    <location>
        <begin position="70"/>
        <end position="284"/>
    </location>
</feature>
<dbReference type="InterPro" id="IPR013830">
    <property type="entry name" value="SGNH_hydro"/>
</dbReference>
<dbReference type="RefSeq" id="WP_009306366.1">
    <property type="nucleotide sequence ID" value="NZ_CP089331.1"/>
</dbReference>
<evidence type="ECO:0000313" key="3">
    <source>
        <dbReference type="EMBL" id="RDB80436.1"/>
    </source>
</evidence>
<evidence type="ECO:0000313" key="4">
    <source>
        <dbReference type="Proteomes" id="UP000253752"/>
    </source>
</evidence>
<dbReference type="Proteomes" id="UP000253752">
    <property type="component" value="Unassembled WGS sequence"/>
</dbReference>
<dbReference type="AlphaFoldDB" id="A0A369MUH7"/>
<reference evidence="3 4" key="1">
    <citation type="journal article" date="2018" name="Elife">
        <title>Discovery and characterization of a prevalent human gut bacterial enzyme sufficient for the inactivation of a family of plant toxins.</title>
        <authorList>
            <person name="Koppel N."/>
            <person name="Bisanz J.E."/>
            <person name="Pandelia M.E."/>
            <person name="Turnbaugh P.J."/>
            <person name="Balskus E.P."/>
        </authorList>
    </citation>
    <scope>NUCLEOTIDE SEQUENCE [LARGE SCALE GENOMIC DNA]</scope>
    <source>
        <strain evidence="3 4">MR1 #12</strain>
    </source>
</reference>
<dbReference type="InterPro" id="IPR036514">
    <property type="entry name" value="SGNH_hydro_sf"/>
</dbReference>
<comment type="caution">
    <text evidence="3">The sequence shown here is derived from an EMBL/GenBank/DDBJ whole genome shotgun (WGS) entry which is preliminary data.</text>
</comment>
<feature type="chain" id="PRO_5038793338" description="SGNH hydrolase-type esterase domain-containing protein" evidence="1">
    <location>
        <begin position="23"/>
        <end position="301"/>
    </location>
</feature>
<evidence type="ECO:0000256" key="1">
    <source>
        <dbReference type="SAM" id="SignalP"/>
    </source>
</evidence>
<dbReference type="PROSITE" id="PS51257">
    <property type="entry name" value="PROKAR_LIPOPROTEIN"/>
    <property type="match status" value="1"/>
</dbReference>
<accession>A0A369MUH7</accession>
<gene>
    <name evidence="3" type="ORF">C1872_05825</name>
</gene>
<protein>
    <recommendedName>
        <fullName evidence="2">SGNH hydrolase-type esterase domain-containing protein</fullName>
    </recommendedName>
</protein>
<dbReference type="GeneID" id="69511600"/>
<evidence type="ECO:0000259" key="2">
    <source>
        <dbReference type="Pfam" id="PF13472"/>
    </source>
</evidence>
<proteinExistence type="predicted"/>
<feature type="signal peptide" evidence="1">
    <location>
        <begin position="1"/>
        <end position="22"/>
    </location>
</feature>
<dbReference type="Gene3D" id="3.40.50.1110">
    <property type="entry name" value="SGNH hydrolase"/>
    <property type="match status" value="1"/>
</dbReference>
<dbReference type="Pfam" id="PF13472">
    <property type="entry name" value="Lipase_GDSL_2"/>
    <property type="match status" value="1"/>
</dbReference>
<sequence length="301" mass="32701">MKNPLIRCVALLALLLGHIGLAGCAATQEKHAENDSIDNELADARYDEPEERVLVSDDRSNGKASKEIACWGDSMTEGAGRDPAVIATGDGVFDASYLSYPDVLQKLTGMTTCNFGVSGATSEEIGIMQGAIEADDEDERLFIDEEVTELAKQHTGTILVLEMGSNGGWDGDYATLIEQYHAIIENSGCENFIIIGDTDDPGTSFGDPSQEAFEPGETGRQTEWEAALTAEFGDRFINMRQFLIDDGLAIAGLTPTREDAEDAAVGCISLQLRSDWTHLNSYGYYAKAQAVYQRGVQLDYW</sequence>